<dbReference type="RefSeq" id="WP_149566665.1">
    <property type="nucleotide sequence ID" value="NZ_CP035807.1"/>
</dbReference>
<reference evidence="2 3" key="1">
    <citation type="submission" date="2019-02" db="EMBL/GenBank/DDBJ databases">
        <authorList>
            <person name="Fomenkov A."/>
            <person name="Dubinina G."/>
            <person name="Grabovich M."/>
            <person name="Vincze T."/>
            <person name="Roberts R.J."/>
        </authorList>
    </citation>
    <scope>NUCLEOTIDE SEQUENCE [LARGE SCALE GENOMIC DNA]</scope>
    <source>
        <strain evidence="2 3">P</strain>
    </source>
</reference>
<dbReference type="InterPro" id="IPR038726">
    <property type="entry name" value="PDDEXK_AddAB-type"/>
</dbReference>
<dbReference type="AlphaFoldDB" id="A0A5C1Q9D5"/>
<gene>
    <name evidence="2" type="ORF">EW093_01370</name>
</gene>
<dbReference type="SUPFAM" id="SSF52980">
    <property type="entry name" value="Restriction endonuclease-like"/>
    <property type="match status" value="1"/>
</dbReference>
<dbReference type="OrthoDB" id="9762792at2"/>
<protein>
    <submittedName>
        <fullName evidence="2">PD-(D/E)XK nuclease family protein</fullName>
    </submittedName>
</protein>
<keyword evidence="3" id="KW-1185">Reference proteome</keyword>
<name>A0A5C1Q9D5_9SPIO</name>
<dbReference type="Proteomes" id="UP000323824">
    <property type="component" value="Chromosome"/>
</dbReference>
<organism evidence="2 3">
    <name type="scientific">Thiospirochaeta perfilievii</name>
    <dbReference type="NCBI Taxonomy" id="252967"/>
    <lineage>
        <taxon>Bacteria</taxon>
        <taxon>Pseudomonadati</taxon>
        <taxon>Spirochaetota</taxon>
        <taxon>Spirochaetia</taxon>
        <taxon>Spirochaetales</taxon>
        <taxon>Spirochaetaceae</taxon>
        <taxon>Thiospirochaeta</taxon>
    </lineage>
</organism>
<proteinExistence type="predicted"/>
<reference evidence="2 3" key="2">
    <citation type="submission" date="2019-09" db="EMBL/GenBank/DDBJ databases">
        <title>Complete Genome Sequence and Methylome Analysis of free living Spirochaetas.</title>
        <authorList>
            <person name="Leshcheva N."/>
            <person name="Mikheeva N."/>
        </authorList>
    </citation>
    <scope>NUCLEOTIDE SEQUENCE [LARGE SCALE GENOMIC DNA]</scope>
    <source>
        <strain evidence="2 3">P</strain>
    </source>
</reference>
<dbReference type="KEGG" id="sper:EW093_01370"/>
<dbReference type="InterPro" id="IPR011335">
    <property type="entry name" value="Restrct_endonuc-II-like"/>
</dbReference>
<evidence type="ECO:0000313" key="3">
    <source>
        <dbReference type="Proteomes" id="UP000323824"/>
    </source>
</evidence>
<feature type="domain" description="PD-(D/E)XK endonuclease-like" evidence="1">
    <location>
        <begin position="469"/>
        <end position="766"/>
    </location>
</feature>
<evidence type="ECO:0000259" key="1">
    <source>
        <dbReference type="Pfam" id="PF12705"/>
    </source>
</evidence>
<dbReference type="EMBL" id="CP035807">
    <property type="protein sequence ID" value="QEN03406.1"/>
    <property type="molecule type" value="Genomic_DNA"/>
</dbReference>
<dbReference type="Pfam" id="PF12705">
    <property type="entry name" value="PDDEXK_1"/>
    <property type="match status" value="1"/>
</dbReference>
<evidence type="ECO:0000313" key="2">
    <source>
        <dbReference type="EMBL" id="QEN03406.1"/>
    </source>
</evidence>
<accession>A0A5C1Q9D5</accession>
<dbReference type="Gene3D" id="3.90.320.10">
    <property type="match status" value="1"/>
</dbReference>
<sequence>MNLKNSLYITYSNQRKRELQKSELTGVFDKVITLDNLIKEFYDNESDKIIIDKVTSSSIIHKIIKDNDIIYFNYLNDDSNSIDTIFDFLTKCSRNEVQFKSIISGEKLIAIEKIYTEYVEYKNRHKLGDISDIEDYFETHYSKENFNKYDDLFIDSFTLNKLSFIKSKKQESILQKLNRDFNRIEKIEENPNNPQIIFPEVKVFDSTDEVKTSIKIARKLMEEGASDNEIIYVTTDIKKYSKLFKIYMPDFNMKGFSSIGTPLNNFCNKNSTEVRTAYNIAKNRIGDYENIFKTLGLKFTEQKREAILKETQIHDSKVGIEITEANQLVGLSKMYKHIIFIGADINSFPPQPSDNFLYTYDQDINLFYLNDYYQSSKELYMYLKSICDNLYLVTASYSGKKELAPSIVIDKENSNSNKIDVSGIKSKSDLALDGKAIKQESYTEYLQSISIDKITEYDGLNVKGFDARHLSASQINRYTTCPLQYLYLNKIRVEAPRAEKDGFDVLEEGSLMHLCFELFSKDVKNLENDTIDQGFLYDLMQNKSVEAYDIQKVAENRGEENIYHKLFLSNLQAGLNDDREPGLLAKFVDYYIENAVELNYFRSSEFEKEFKLDHELKPYNPPDADDNNHFIKGFIDRYDSLEEQVNILDYKSKKCNSKIDTDKTQEIKELKDIQLGLYLLYATQIESEDKNFFSSLLSFKGNNPYYHFAQMSTDEVKSSVLFDETYISNIKDLIFKTRDSINSGNFVFNNSNEKQCKWCDIKNICHQNILDKELEVSDE</sequence>
<dbReference type="InterPro" id="IPR011604">
    <property type="entry name" value="PDDEXK-like_dom_sf"/>
</dbReference>